<proteinExistence type="predicted"/>
<dbReference type="InterPro" id="IPR009491">
    <property type="entry name" value="DUF1107"/>
</dbReference>
<comment type="caution">
    <text evidence="1">The sequence shown here is derived from an EMBL/GenBank/DDBJ whole genome shotgun (WGS) entry which is preliminary data.</text>
</comment>
<reference evidence="2" key="1">
    <citation type="journal article" date="2019" name="Int. J. Syst. Evol. Microbiol.">
        <title>The Global Catalogue of Microorganisms (GCM) 10K type strain sequencing project: providing services to taxonomists for standard genome sequencing and annotation.</title>
        <authorList>
            <consortium name="The Broad Institute Genomics Platform"/>
            <consortium name="The Broad Institute Genome Sequencing Center for Infectious Disease"/>
            <person name="Wu L."/>
            <person name="Ma J."/>
        </authorList>
    </citation>
    <scope>NUCLEOTIDE SEQUENCE [LARGE SCALE GENOMIC DNA]</scope>
    <source>
        <strain evidence="2">JCM 32226</strain>
    </source>
</reference>
<dbReference type="EMBL" id="BAABFC010000010">
    <property type="protein sequence ID" value="GAA4498169.1"/>
    <property type="molecule type" value="Genomic_DNA"/>
</dbReference>
<name>A0ABP8Q8X4_9GAMM</name>
<keyword evidence="2" id="KW-1185">Reference proteome</keyword>
<organism evidence="1 2">
    <name type="scientific">Pseudaeromonas paramecii</name>
    <dbReference type="NCBI Taxonomy" id="2138166"/>
    <lineage>
        <taxon>Bacteria</taxon>
        <taxon>Pseudomonadati</taxon>
        <taxon>Pseudomonadota</taxon>
        <taxon>Gammaproteobacteria</taxon>
        <taxon>Aeromonadales</taxon>
        <taxon>Aeromonadaceae</taxon>
        <taxon>Pseudaeromonas</taxon>
    </lineage>
</organism>
<gene>
    <name evidence="1" type="ORF">GCM10023095_16110</name>
</gene>
<dbReference type="RefSeq" id="WP_345011846.1">
    <property type="nucleotide sequence ID" value="NZ_BAABFC010000010.1"/>
</dbReference>
<sequence>MIKIFRSCLPRQIARHVMAYYQGSFFIEMDGPFRFDKGFVCYEGGLEPTALRTIARINQEVRAMHRFRP</sequence>
<dbReference type="Proteomes" id="UP001501321">
    <property type="component" value="Unassembled WGS sequence"/>
</dbReference>
<protein>
    <recommendedName>
        <fullName evidence="3">DUF1107 domain-containing protein</fullName>
    </recommendedName>
</protein>
<dbReference type="Pfam" id="PF06526">
    <property type="entry name" value="DUF1107"/>
    <property type="match status" value="1"/>
</dbReference>
<evidence type="ECO:0000313" key="2">
    <source>
        <dbReference type="Proteomes" id="UP001501321"/>
    </source>
</evidence>
<evidence type="ECO:0000313" key="1">
    <source>
        <dbReference type="EMBL" id="GAA4498169.1"/>
    </source>
</evidence>
<accession>A0ABP8Q8X4</accession>
<evidence type="ECO:0008006" key="3">
    <source>
        <dbReference type="Google" id="ProtNLM"/>
    </source>
</evidence>
<dbReference type="Gene3D" id="3.30.1910.10">
    <property type="entry name" value="so0334 like domain"/>
    <property type="match status" value="1"/>
</dbReference>